<dbReference type="PANTHER" id="PTHR21581:SF33">
    <property type="entry name" value="D-ALANYL-D-ALANINE CARBOXYPEPTIDASE DACB"/>
    <property type="match status" value="1"/>
</dbReference>
<evidence type="ECO:0000256" key="2">
    <source>
        <dbReference type="ARBA" id="ARBA00022729"/>
    </source>
</evidence>
<evidence type="ECO:0000313" key="11">
    <source>
        <dbReference type="Proteomes" id="UP001597452"/>
    </source>
</evidence>
<keyword evidence="4" id="KW-0133">Cell shape</keyword>
<comment type="caution">
    <text evidence="10">The sequence shown here is derived from an EMBL/GenBank/DDBJ whole genome shotgun (WGS) entry which is preliminary data.</text>
</comment>
<keyword evidence="8" id="KW-0472">Membrane</keyword>
<dbReference type="PRINTS" id="PR00725">
    <property type="entry name" value="DADACBPTASE1"/>
</dbReference>
<dbReference type="Gene3D" id="3.40.710.10">
    <property type="entry name" value="DD-peptidase/beta-lactamase superfamily"/>
    <property type="match status" value="1"/>
</dbReference>
<evidence type="ECO:0000256" key="4">
    <source>
        <dbReference type="ARBA" id="ARBA00022960"/>
    </source>
</evidence>
<dbReference type="EC" id="3.4.-.-" evidence="10"/>
<name>A0ABW5Q634_9BACI</name>
<proteinExistence type="inferred from homology"/>
<keyword evidence="2" id="KW-0732">Signal</keyword>
<keyword evidence="10" id="KW-0645">Protease</keyword>
<keyword evidence="5" id="KW-0573">Peptidoglycan synthesis</keyword>
<protein>
    <submittedName>
        <fullName evidence="10">D-alanyl-D-alanine carboxypeptidase family protein</fullName>
        <ecNumber evidence="10">3.4.-.-</ecNumber>
    </submittedName>
</protein>
<feature type="transmembrane region" description="Helical" evidence="8">
    <location>
        <begin position="357"/>
        <end position="379"/>
    </location>
</feature>
<feature type="domain" description="Peptidase S11 D-alanyl-D-alanine carboxypeptidase A N-terminal" evidence="9">
    <location>
        <begin position="28"/>
        <end position="251"/>
    </location>
</feature>
<gene>
    <name evidence="10" type="ORF">ACFSW4_00160</name>
</gene>
<evidence type="ECO:0000256" key="7">
    <source>
        <dbReference type="RuleBase" id="RU004016"/>
    </source>
</evidence>
<comment type="similarity">
    <text evidence="1 7">Belongs to the peptidase S11 family.</text>
</comment>
<evidence type="ECO:0000256" key="3">
    <source>
        <dbReference type="ARBA" id="ARBA00022801"/>
    </source>
</evidence>
<evidence type="ECO:0000256" key="8">
    <source>
        <dbReference type="SAM" id="Phobius"/>
    </source>
</evidence>
<dbReference type="RefSeq" id="WP_377326669.1">
    <property type="nucleotide sequence ID" value="NZ_JBHUMZ010000003.1"/>
</dbReference>
<dbReference type="GO" id="GO:0004180">
    <property type="term" value="F:carboxypeptidase activity"/>
    <property type="evidence" value="ECO:0007669"/>
    <property type="project" value="UniProtKB-KW"/>
</dbReference>
<dbReference type="Pfam" id="PF00768">
    <property type="entry name" value="Peptidase_S11"/>
    <property type="match status" value="1"/>
</dbReference>
<dbReference type="InterPro" id="IPR018044">
    <property type="entry name" value="Peptidase_S11"/>
</dbReference>
<dbReference type="InterPro" id="IPR012338">
    <property type="entry name" value="Beta-lactam/transpept-like"/>
</dbReference>
<dbReference type="InterPro" id="IPR001967">
    <property type="entry name" value="Peptidase_S11_N"/>
</dbReference>
<evidence type="ECO:0000256" key="5">
    <source>
        <dbReference type="ARBA" id="ARBA00022984"/>
    </source>
</evidence>
<dbReference type="Proteomes" id="UP001597452">
    <property type="component" value="Unassembled WGS sequence"/>
</dbReference>
<keyword evidence="11" id="KW-1185">Reference proteome</keyword>
<dbReference type="SUPFAM" id="SSF56601">
    <property type="entry name" value="beta-lactamase/transpeptidase-like"/>
    <property type="match status" value="1"/>
</dbReference>
<accession>A0ABW5Q634</accession>
<evidence type="ECO:0000313" key="10">
    <source>
        <dbReference type="EMBL" id="MFD2637296.1"/>
    </source>
</evidence>
<evidence type="ECO:0000256" key="1">
    <source>
        <dbReference type="ARBA" id="ARBA00007164"/>
    </source>
</evidence>
<dbReference type="PANTHER" id="PTHR21581">
    <property type="entry name" value="D-ALANYL-D-ALANINE CARBOXYPEPTIDASE"/>
    <property type="match status" value="1"/>
</dbReference>
<evidence type="ECO:0000256" key="6">
    <source>
        <dbReference type="ARBA" id="ARBA00023316"/>
    </source>
</evidence>
<reference evidence="11" key="1">
    <citation type="journal article" date="2019" name="Int. J. Syst. Evol. Microbiol.">
        <title>The Global Catalogue of Microorganisms (GCM) 10K type strain sequencing project: providing services to taxonomists for standard genome sequencing and annotation.</title>
        <authorList>
            <consortium name="The Broad Institute Genomics Platform"/>
            <consortium name="The Broad Institute Genome Sequencing Center for Infectious Disease"/>
            <person name="Wu L."/>
            <person name="Ma J."/>
        </authorList>
    </citation>
    <scope>NUCLEOTIDE SEQUENCE [LARGE SCALE GENOMIC DNA]</scope>
    <source>
        <strain evidence="11">TISTR 1571</strain>
    </source>
</reference>
<keyword evidence="3 10" id="KW-0378">Hydrolase</keyword>
<dbReference type="EMBL" id="JBHUMZ010000003">
    <property type="protein sequence ID" value="MFD2637296.1"/>
    <property type="molecule type" value="Genomic_DNA"/>
</dbReference>
<keyword evidence="10" id="KW-0121">Carboxypeptidase</keyword>
<keyword evidence="6" id="KW-0961">Cell wall biogenesis/degradation</keyword>
<evidence type="ECO:0000259" key="9">
    <source>
        <dbReference type="Pfam" id="PF00768"/>
    </source>
</evidence>
<organism evidence="10 11">
    <name type="scientific">Piscibacillus salipiscarius</name>
    <dbReference type="NCBI Taxonomy" id="299480"/>
    <lineage>
        <taxon>Bacteria</taxon>
        <taxon>Bacillati</taxon>
        <taxon>Bacillota</taxon>
        <taxon>Bacilli</taxon>
        <taxon>Bacillales</taxon>
        <taxon>Bacillaceae</taxon>
        <taxon>Piscibacillus</taxon>
    </lineage>
</organism>
<keyword evidence="8" id="KW-0812">Transmembrane</keyword>
<keyword evidence="8" id="KW-1133">Transmembrane helix</keyword>
<sequence>MFLTRVLIPILIIILLTPFQIFGEEHKNININSEAAILVDANSGEVLYSQSAEKSMYPASITKIVTAIIAIEQGNLGDTVTVSENARNVIGTRVYLEPGEQVKMEKLVKGLLLNSGNDAGVAIAEHMDGSVEDFSDRMNRFVKEEIGVTNSNFENPHGLYDPKHVTTASDMAKITQYAMQNETFREIVGTKQMEWDGEGWDTTLYNHHRLVRQRDDVTGVKNGFVSQSGFTLVSSASQEHLDLIVVTLNSTTADAAYQDTNELLDYGFENFKTFTVEATSQNYQIGNREYIFEDDFVFTADRNLVWTHEVNQQGQLIIKNDQGMTIDAYDLQEVLPASTNNNTPEAIDHTKTELNQFSSWGIVSSTIVIIAGLLIVKIVRKRRKNRMFY</sequence>